<keyword evidence="2" id="KW-1185">Reference proteome</keyword>
<proteinExistence type="predicted"/>
<reference evidence="1 2" key="1">
    <citation type="submission" date="2020-08" db="EMBL/GenBank/DDBJ databases">
        <title>Sequencing the genomes of 1000 actinobacteria strains.</title>
        <authorList>
            <person name="Klenk H.-P."/>
        </authorList>
    </citation>
    <scope>NUCLEOTIDE SEQUENCE [LARGE SCALE GENOMIC DNA]</scope>
    <source>
        <strain evidence="1 2">DSM 45267</strain>
    </source>
</reference>
<dbReference type="AlphaFoldDB" id="A0A839XW40"/>
<evidence type="ECO:0000313" key="2">
    <source>
        <dbReference type="Proteomes" id="UP000564573"/>
    </source>
</evidence>
<dbReference type="Proteomes" id="UP000564573">
    <property type="component" value="Unassembled WGS sequence"/>
</dbReference>
<organism evidence="1 2">
    <name type="scientific">Prauserella sediminis</name>
    <dbReference type="NCBI Taxonomy" id="577680"/>
    <lineage>
        <taxon>Bacteria</taxon>
        <taxon>Bacillati</taxon>
        <taxon>Actinomycetota</taxon>
        <taxon>Actinomycetes</taxon>
        <taxon>Pseudonocardiales</taxon>
        <taxon>Pseudonocardiaceae</taxon>
        <taxon>Prauserella</taxon>
        <taxon>Prauserella salsuginis group</taxon>
    </lineage>
</organism>
<sequence length="160" mass="17135">MSIDDPTVEDTNELVRHYLEAAYRCIDGDTAGGASALSEYVDYVDPEEGFARLWAIACVAPVLTATAVKRLADDGQDGFWHVEADVDDMPTDVRAAVQSTSYALNDDTEAVADIVAAHYRAAGGPTRPENSTTALMRLVVEHLHLIAPMIEAGALTPESS</sequence>
<gene>
    <name evidence="1" type="ORF">FB384_005331</name>
</gene>
<comment type="caution">
    <text evidence="1">The sequence shown here is derived from an EMBL/GenBank/DDBJ whole genome shotgun (WGS) entry which is preliminary data.</text>
</comment>
<accession>A0A839XW40</accession>
<dbReference type="EMBL" id="JACIBS010000020">
    <property type="protein sequence ID" value="MBB3666369.1"/>
    <property type="molecule type" value="Genomic_DNA"/>
</dbReference>
<protein>
    <submittedName>
        <fullName evidence="1">Uncharacterized protein</fullName>
    </submittedName>
</protein>
<dbReference type="RefSeq" id="WP_183787535.1">
    <property type="nucleotide sequence ID" value="NZ_JACIBS010000020.1"/>
</dbReference>
<evidence type="ECO:0000313" key="1">
    <source>
        <dbReference type="EMBL" id="MBB3666369.1"/>
    </source>
</evidence>
<name>A0A839XW40_9PSEU</name>